<dbReference type="RefSeq" id="WP_090927231.1">
    <property type="nucleotide sequence ID" value="NZ_FOTY01000015.1"/>
</dbReference>
<dbReference type="CDD" id="cd07377">
    <property type="entry name" value="WHTH_GntR"/>
    <property type="match status" value="1"/>
</dbReference>
<dbReference type="PANTHER" id="PTHR43537:SF51">
    <property type="entry name" value="HTH-TYPE TRANSCRIPTIONAL REGULATOR LGOR-RELATED"/>
    <property type="match status" value="1"/>
</dbReference>
<keyword evidence="6" id="KW-1185">Reference proteome</keyword>
<evidence type="ECO:0000256" key="1">
    <source>
        <dbReference type="ARBA" id="ARBA00023015"/>
    </source>
</evidence>
<dbReference type="EMBL" id="FOTY01000015">
    <property type="protein sequence ID" value="SFM09997.1"/>
    <property type="molecule type" value="Genomic_DNA"/>
</dbReference>
<dbReference type="Gene3D" id="1.20.120.530">
    <property type="entry name" value="GntR ligand-binding domain-like"/>
    <property type="match status" value="1"/>
</dbReference>
<dbReference type="GO" id="GO:0003677">
    <property type="term" value="F:DNA binding"/>
    <property type="evidence" value="ECO:0007669"/>
    <property type="project" value="UniProtKB-KW"/>
</dbReference>
<proteinExistence type="predicted"/>
<dbReference type="PANTHER" id="PTHR43537">
    <property type="entry name" value="TRANSCRIPTIONAL REGULATOR, GNTR FAMILY"/>
    <property type="match status" value="1"/>
</dbReference>
<name>A0A1I4N3T9_9BACI</name>
<evidence type="ECO:0000256" key="2">
    <source>
        <dbReference type="ARBA" id="ARBA00023125"/>
    </source>
</evidence>
<feature type="domain" description="HTH gntR-type" evidence="4">
    <location>
        <begin position="9"/>
        <end position="76"/>
    </location>
</feature>
<evidence type="ECO:0000313" key="5">
    <source>
        <dbReference type="EMBL" id="SFM09997.1"/>
    </source>
</evidence>
<organism evidence="5 6">
    <name type="scientific">Salibacterium qingdaonense</name>
    <dbReference type="NCBI Taxonomy" id="266892"/>
    <lineage>
        <taxon>Bacteria</taxon>
        <taxon>Bacillati</taxon>
        <taxon>Bacillota</taxon>
        <taxon>Bacilli</taxon>
        <taxon>Bacillales</taxon>
        <taxon>Bacillaceae</taxon>
    </lineage>
</organism>
<dbReference type="SUPFAM" id="SSF46785">
    <property type="entry name" value="Winged helix' DNA-binding domain"/>
    <property type="match status" value="1"/>
</dbReference>
<dbReference type="STRING" id="266892.SAMN04488054_11511"/>
<dbReference type="Pfam" id="PF07729">
    <property type="entry name" value="FCD"/>
    <property type="match status" value="1"/>
</dbReference>
<dbReference type="InterPro" id="IPR011711">
    <property type="entry name" value="GntR_C"/>
</dbReference>
<keyword evidence="1" id="KW-0805">Transcription regulation</keyword>
<keyword evidence="2 5" id="KW-0238">DNA-binding</keyword>
<dbReference type="SMART" id="SM00895">
    <property type="entry name" value="FCD"/>
    <property type="match status" value="1"/>
</dbReference>
<dbReference type="Proteomes" id="UP000199668">
    <property type="component" value="Unassembled WGS sequence"/>
</dbReference>
<accession>A0A1I4N3T9</accession>
<dbReference type="SMART" id="SM00345">
    <property type="entry name" value="HTH_GNTR"/>
    <property type="match status" value="1"/>
</dbReference>
<reference evidence="5 6" key="1">
    <citation type="submission" date="2016-10" db="EMBL/GenBank/DDBJ databases">
        <authorList>
            <person name="de Groot N.N."/>
        </authorList>
    </citation>
    <scope>NUCLEOTIDE SEQUENCE [LARGE SCALE GENOMIC DNA]</scope>
    <source>
        <strain evidence="5 6">CGMCC 1.6134</strain>
    </source>
</reference>
<evidence type="ECO:0000313" key="6">
    <source>
        <dbReference type="Proteomes" id="UP000199668"/>
    </source>
</evidence>
<dbReference type="Gene3D" id="1.10.10.10">
    <property type="entry name" value="Winged helix-like DNA-binding domain superfamily/Winged helix DNA-binding domain"/>
    <property type="match status" value="1"/>
</dbReference>
<keyword evidence="3" id="KW-0804">Transcription</keyword>
<dbReference type="InterPro" id="IPR008920">
    <property type="entry name" value="TF_FadR/GntR_C"/>
</dbReference>
<dbReference type="Pfam" id="PF00392">
    <property type="entry name" value="GntR"/>
    <property type="match status" value="1"/>
</dbReference>
<dbReference type="InterPro" id="IPR000524">
    <property type="entry name" value="Tscrpt_reg_HTH_GntR"/>
</dbReference>
<sequence>MENNSPQHVSVRSYVYDKLKNDIMKLIYKPGQRITENVVSDHLNVSRTPVREAFLKLSEERLIEVYPQRGTYVSLINKKLVEESVFIRENLELAIVKLALRQFDEYYMSMMEKNLAKQKEYVDSPEYVQLFDLDQEFHEILFAGVDKFYSWSIIENSMVNYNRIRMLSLISSVNWQLLINQHEEICNAIKENDEEKGIAVMKDHLSRLTIDIEKIEEKFPDYF</sequence>
<evidence type="ECO:0000259" key="4">
    <source>
        <dbReference type="PROSITE" id="PS50949"/>
    </source>
</evidence>
<gene>
    <name evidence="5" type="ORF">SAMN04488054_11511</name>
</gene>
<dbReference type="SUPFAM" id="SSF48008">
    <property type="entry name" value="GntR ligand-binding domain-like"/>
    <property type="match status" value="1"/>
</dbReference>
<dbReference type="InterPro" id="IPR036390">
    <property type="entry name" value="WH_DNA-bd_sf"/>
</dbReference>
<dbReference type="PROSITE" id="PS50949">
    <property type="entry name" value="HTH_GNTR"/>
    <property type="match status" value="1"/>
</dbReference>
<protein>
    <submittedName>
        <fullName evidence="5">DNA-binding transcriptional regulator, GntR family</fullName>
    </submittedName>
</protein>
<dbReference type="OrthoDB" id="574518at2"/>
<evidence type="ECO:0000256" key="3">
    <source>
        <dbReference type="ARBA" id="ARBA00023163"/>
    </source>
</evidence>
<dbReference type="InterPro" id="IPR036388">
    <property type="entry name" value="WH-like_DNA-bd_sf"/>
</dbReference>
<dbReference type="AlphaFoldDB" id="A0A1I4N3T9"/>
<dbReference type="GO" id="GO:0003700">
    <property type="term" value="F:DNA-binding transcription factor activity"/>
    <property type="evidence" value="ECO:0007669"/>
    <property type="project" value="InterPro"/>
</dbReference>